<comment type="caution">
    <text evidence="1">The sequence shown here is derived from an EMBL/GenBank/DDBJ whole genome shotgun (WGS) entry which is preliminary data.</text>
</comment>
<dbReference type="Proteomes" id="UP000299102">
    <property type="component" value="Unassembled WGS sequence"/>
</dbReference>
<name>A0A4C1XQ87_EUMVA</name>
<reference evidence="1 2" key="1">
    <citation type="journal article" date="2019" name="Commun. Biol.">
        <title>The bagworm genome reveals a unique fibroin gene that provides high tensile strength.</title>
        <authorList>
            <person name="Kono N."/>
            <person name="Nakamura H."/>
            <person name="Ohtoshi R."/>
            <person name="Tomita M."/>
            <person name="Numata K."/>
            <person name="Arakawa K."/>
        </authorList>
    </citation>
    <scope>NUCLEOTIDE SEQUENCE [LARGE SCALE GENOMIC DNA]</scope>
</reference>
<accession>A0A4C1XQ87</accession>
<dbReference type="PANTHER" id="PTHR21174">
    <property type="match status" value="1"/>
</dbReference>
<dbReference type="InterPro" id="IPR009218">
    <property type="entry name" value="HD_phosphohydro"/>
</dbReference>
<dbReference type="PANTHER" id="PTHR21174:SF0">
    <property type="entry name" value="HD PHOSPHOHYDROLASE FAMILY PROTEIN-RELATED"/>
    <property type="match status" value="1"/>
</dbReference>
<keyword evidence="2" id="KW-1185">Reference proteome</keyword>
<dbReference type="OrthoDB" id="330671at2759"/>
<organism evidence="1 2">
    <name type="scientific">Eumeta variegata</name>
    <name type="common">Bagworm moth</name>
    <name type="synonym">Eumeta japonica</name>
    <dbReference type="NCBI Taxonomy" id="151549"/>
    <lineage>
        <taxon>Eukaryota</taxon>
        <taxon>Metazoa</taxon>
        <taxon>Ecdysozoa</taxon>
        <taxon>Arthropoda</taxon>
        <taxon>Hexapoda</taxon>
        <taxon>Insecta</taxon>
        <taxon>Pterygota</taxon>
        <taxon>Neoptera</taxon>
        <taxon>Endopterygota</taxon>
        <taxon>Lepidoptera</taxon>
        <taxon>Glossata</taxon>
        <taxon>Ditrysia</taxon>
        <taxon>Tineoidea</taxon>
        <taxon>Psychidae</taxon>
        <taxon>Oiketicinae</taxon>
        <taxon>Eumeta</taxon>
    </lineage>
</organism>
<protein>
    <recommendedName>
        <fullName evidence="3">Mariner Mos1 transposase</fullName>
    </recommendedName>
</protein>
<proteinExistence type="predicted"/>
<dbReference type="InterPro" id="IPR036397">
    <property type="entry name" value="RNaseH_sf"/>
</dbReference>
<dbReference type="EMBL" id="BGZK01000896">
    <property type="protein sequence ID" value="GBP64407.1"/>
    <property type="molecule type" value="Genomic_DNA"/>
</dbReference>
<evidence type="ECO:0000313" key="2">
    <source>
        <dbReference type="Proteomes" id="UP000299102"/>
    </source>
</evidence>
<sequence length="296" mass="33557">MMHSFSGLTARYTTNVLEDLELLAHPPYSLDLAPCDFYLFPKIKEKLYGTWHTDAEEAVVSYDNAVEATPKAPLTARCGRQARVWTEMLASGIDDVMQPAAFKLAIVLRHTPADVTVQLLTELLHLHPQSQDLTSYVLALLTDDEGGSPGTIDHDDASPASPAPVRDLQLFGDCELAVLAAPADEYDAHATLVRQEYARLTRNHYNELRVKVLSQFTQIPQLFHTPEFTQFEQRARDNIDREVRTLRAQLGSDSHWRPRRRACQRSRRRRICVRILIPRVVRALRRVSARRASAPV</sequence>
<evidence type="ECO:0000313" key="1">
    <source>
        <dbReference type="EMBL" id="GBP64407.1"/>
    </source>
</evidence>
<evidence type="ECO:0008006" key="3">
    <source>
        <dbReference type="Google" id="ProtNLM"/>
    </source>
</evidence>
<gene>
    <name evidence="1" type="ORF">EVAR_43184_1</name>
</gene>
<dbReference type="AlphaFoldDB" id="A0A4C1XQ87"/>
<dbReference type="Gene3D" id="3.30.420.10">
    <property type="entry name" value="Ribonuclease H-like superfamily/Ribonuclease H"/>
    <property type="match status" value="1"/>
</dbReference>
<dbReference type="GO" id="GO:0003676">
    <property type="term" value="F:nucleic acid binding"/>
    <property type="evidence" value="ECO:0007669"/>
    <property type="project" value="InterPro"/>
</dbReference>